<name>A0A243RTS6_9ACTN</name>
<gene>
    <name evidence="3" type="ORF">CA984_07180</name>
</gene>
<feature type="domain" description="Histidine kinase/HSP90-like ATPase" evidence="2">
    <location>
        <begin position="60"/>
        <end position="162"/>
    </location>
</feature>
<sequence length="192" mass="21153">MTGHPRRRTQATPIRTEIGGWERWLSMLDHVLPPSGLPPWADGDSHVDHLRMAVRSLRHDPLAARTAREFTSAALRSWELAPLIDDTGVVVSELVTNAVRHGIRDGGGRSAQDVRVILCHTEHSVLCAVTDPSDQGPSLREPDYEAENGRGLQLVQGVSEMWGWAPLESRGKAVWAAFAVPSRATRHLEACH</sequence>
<evidence type="ECO:0000259" key="2">
    <source>
        <dbReference type="Pfam" id="PF13581"/>
    </source>
</evidence>
<reference evidence="3 4" key="1">
    <citation type="submission" date="2017-05" db="EMBL/GenBank/DDBJ databases">
        <title>Biotechnological potential of actinobacteria isolated from South African environments.</title>
        <authorList>
            <person name="Le Roes-Hill M."/>
            <person name="Prins A."/>
            <person name="Durrell K.A."/>
        </authorList>
    </citation>
    <scope>NUCLEOTIDE SEQUENCE [LARGE SCALE GENOMIC DNA]</scope>
    <source>
        <strain evidence="3">M26</strain>
    </source>
</reference>
<keyword evidence="1" id="KW-0723">Serine/threonine-protein kinase</keyword>
<dbReference type="AlphaFoldDB" id="A0A243RTS6"/>
<dbReference type="InterPro" id="IPR050267">
    <property type="entry name" value="Anti-sigma-factor_SerPK"/>
</dbReference>
<evidence type="ECO:0000256" key="1">
    <source>
        <dbReference type="ARBA" id="ARBA00022527"/>
    </source>
</evidence>
<organism evidence="3 4">
    <name type="scientific">Streptosporangium minutum</name>
    <dbReference type="NCBI Taxonomy" id="569862"/>
    <lineage>
        <taxon>Bacteria</taxon>
        <taxon>Bacillati</taxon>
        <taxon>Actinomycetota</taxon>
        <taxon>Actinomycetes</taxon>
        <taxon>Streptosporangiales</taxon>
        <taxon>Streptosporangiaceae</taxon>
        <taxon>Streptosporangium</taxon>
    </lineage>
</organism>
<dbReference type="Proteomes" id="UP000194761">
    <property type="component" value="Unassembled WGS sequence"/>
</dbReference>
<dbReference type="Gene3D" id="3.30.565.10">
    <property type="entry name" value="Histidine kinase-like ATPase, C-terminal domain"/>
    <property type="match status" value="1"/>
</dbReference>
<protein>
    <recommendedName>
        <fullName evidence="2">Histidine kinase/HSP90-like ATPase domain-containing protein</fullName>
    </recommendedName>
</protein>
<dbReference type="InterPro" id="IPR003594">
    <property type="entry name" value="HATPase_dom"/>
</dbReference>
<comment type="caution">
    <text evidence="3">The sequence shown here is derived from an EMBL/GenBank/DDBJ whole genome shotgun (WGS) entry which is preliminary data.</text>
</comment>
<dbReference type="PANTHER" id="PTHR35526">
    <property type="entry name" value="ANTI-SIGMA-F FACTOR RSBW-RELATED"/>
    <property type="match status" value="1"/>
</dbReference>
<dbReference type="EMBL" id="NGFP01000021">
    <property type="protein sequence ID" value="OUC98416.1"/>
    <property type="molecule type" value="Genomic_DNA"/>
</dbReference>
<accession>A0A243RTS6</accession>
<dbReference type="GO" id="GO:0004674">
    <property type="term" value="F:protein serine/threonine kinase activity"/>
    <property type="evidence" value="ECO:0007669"/>
    <property type="project" value="UniProtKB-KW"/>
</dbReference>
<dbReference type="PANTHER" id="PTHR35526:SF3">
    <property type="entry name" value="ANTI-SIGMA-F FACTOR RSBW"/>
    <property type="match status" value="1"/>
</dbReference>
<proteinExistence type="predicted"/>
<keyword evidence="1" id="KW-0808">Transferase</keyword>
<keyword evidence="1" id="KW-0418">Kinase</keyword>
<dbReference type="CDD" id="cd16936">
    <property type="entry name" value="HATPase_RsbW-like"/>
    <property type="match status" value="1"/>
</dbReference>
<dbReference type="SUPFAM" id="SSF55874">
    <property type="entry name" value="ATPase domain of HSP90 chaperone/DNA topoisomerase II/histidine kinase"/>
    <property type="match status" value="1"/>
</dbReference>
<evidence type="ECO:0000313" key="4">
    <source>
        <dbReference type="Proteomes" id="UP000194761"/>
    </source>
</evidence>
<dbReference type="InterPro" id="IPR036890">
    <property type="entry name" value="HATPase_C_sf"/>
</dbReference>
<dbReference type="Pfam" id="PF13581">
    <property type="entry name" value="HATPase_c_2"/>
    <property type="match status" value="1"/>
</dbReference>
<evidence type="ECO:0000313" key="3">
    <source>
        <dbReference type="EMBL" id="OUC98416.1"/>
    </source>
</evidence>
<keyword evidence="4" id="KW-1185">Reference proteome</keyword>